<feature type="compositionally biased region" description="Acidic residues" evidence="1">
    <location>
        <begin position="252"/>
        <end position="282"/>
    </location>
</feature>
<feature type="region of interest" description="Disordered" evidence="1">
    <location>
        <begin position="205"/>
        <end position="358"/>
    </location>
</feature>
<evidence type="ECO:0000313" key="2">
    <source>
        <dbReference type="EMBL" id="KAK0450105.1"/>
    </source>
</evidence>
<dbReference type="Proteomes" id="UP001175226">
    <property type="component" value="Unassembled WGS sequence"/>
</dbReference>
<evidence type="ECO:0000256" key="1">
    <source>
        <dbReference type="SAM" id="MobiDB-lite"/>
    </source>
</evidence>
<name>A0AA39JYF5_9AGAR</name>
<comment type="caution">
    <text evidence="2">The sequence shown here is derived from an EMBL/GenBank/DDBJ whole genome shotgun (WGS) entry which is preliminary data.</text>
</comment>
<feature type="compositionally biased region" description="Acidic residues" evidence="1">
    <location>
        <begin position="332"/>
        <end position="343"/>
    </location>
</feature>
<evidence type="ECO:0000313" key="3">
    <source>
        <dbReference type="Proteomes" id="UP001175226"/>
    </source>
</evidence>
<feature type="compositionally biased region" description="Basic and acidic residues" evidence="1">
    <location>
        <begin position="295"/>
        <end position="310"/>
    </location>
</feature>
<organism evidence="2 3">
    <name type="scientific">Armillaria borealis</name>
    <dbReference type="NCBI Taxonomy" id="47425"/>
    <lineage>
        <taxon>Eukaryota</taxon>
        <taxon>Fungi</taxon>
        <taxon>Dikarya</taxon>
        <taxon>Basidiomycota</taxon>
        <taxon>Agaricomycotina</taxon>
        <taxon>Agaricomycetes</taxon>
        <taxon>Agaricomycetidae</taxon>
        <taxon>Agaricales</taxon>
        <taxon>Marasmiineae</taxon>
        <taxon>Physalacriaceae</taxon>
        <taxon>Armillaria</taxon>
    </lineage>
</organism>
<keyword evidence="3" id="KW-1185">Reference proteome</keyword>
<feature type="compositionally biased region" description="Basic and acidic residues" evidence="1">
    <location>
        <begin position="234"/>
        <end position="246"/>
    </location>
</feature>
<dbReference type="EMBL" id="JAUEPT010000007">
    <property type="protein sequence ID" value="KAK0450105.1"/>
    <property type="molecule type" value="Genomic_DNA"/>
</dbReference>
<reference evidence="2" key="1">
    <citation type="submission" date="2023-06" db="EMBL/GenBank/DDBJ databases">
        <authorList>
            <consortium name="Lawrence Berkeley National Laboratory"/>
            <person name="Ahrendt S."/>
            <person name="Sahu N."/>
            <person name="Indic B."/>
            <person name="Wong-Bajracharya J."/>
            <person name="Merenyi Z."/>
            <person name="Ke H.-M."/>
            <person name="Monk M."/>
            <person name="Kocsube S."/>
            <person name="Drula E."/>
            <person name="Lipzen A."/>
            <person name="Balint B."/>
            <person name="Henrissat B."/>
            <person name="Andreopoulos B."/>
            <person name="Martin F.M."/>
            <person name="Harder C.B."/>
            <person name="Rigling D."/>
            <person name="Ford K.L."/>
            <person name="Foster G.D."/>
            <person name="Pangilinan J."/>
            <person name="Papanicolaou A."/>
            <person name="Barry K."/>
            <person name="LaButti K."/>
            <person name="Viragh M."/>
            <person name="Koriabine M."/>
            <person name="Yan M."/>
            <person name="Riley R."/>
            <person name="Champramary S."/>
            <person name="Plett K.L."/>
            <person name="Tsai I.J."/>
            <person name="Slot J."/>
            <person name="Sipos G."/>
            <person name="Plett J."/>
            <person name="Nagy L.G."/>
            <person name="Grigoriev I.V."/>
        </authorList>
    </citation>
    <scope>NUCLEOTIDE SEQUENCE</scope>
    <source>
        <strain evidence="2">FPL87.14</strain>
    </source>
</reference>
<feature type="compositionally biased region" description="Basic and acidic residues" evidence="1">
    <location>
        <begin position="344"/>
        <end position="358"/>
    </location>
</feature>
<proteinExistence type="predicted"/>
<feature type="compositionally biased region" description="Polar residues" evidence="1">
    <location>
        <begin position="321"/>
        <end position="331"/>
    </location>
</feature>
<protein>
    <submittedName>
        <fullName evidence="2">Uncharacterized protein</fullName>
    </submittedName>
</protein>
<accession>A0AA39JYF5</accession>
<sequence length="358" mass="39903">MKKRKAESRWFIVDKTALHTVVSSSKEIGIVLEEPDATSQGQFYDLPSINCWKDLKIEEVLSEWYMIAAASSTLSQRNLSLRGMAGFIVNSGWCDGLPSETVDNLRQTPPSPKPTMLFQFNCVVFLLKNKEFLKGDEPQFPVLKIRKRPVDHLRCPVAVAAVPQLQSLSQLSHNHLPHLPSSHKAMYIDTADKFKIQRPVLPGYMRPWPKRHLEASTSSPRPLKRTKTAPSSKDGPHILHSYRLEHPSPSPYDEDQVIDDDDDSDSSSSESDELDSDSDSDAGWDKEFLLGAPGTREETSLHNACDRDTEGNDAIAGESSLVPTSSQPETTVDTELEEPDESSGDTREHSVEHRSNSA</sequence>
<gene>
    <name evidence="2" type="ORF">EV421DRAFT_1732301</name>
</gene>
<dbReference type="AlphaFoldDB" id="A0AA39JYF5"/>